<sequence>MSQSVVAPELTLTTSDTLFTRAKEHIPGGVNSPVRAFRAVGGHPVFMQSAKGAWLTDVDGNQYLDFINSWGPMILGHAPELVLDAVQEAIKGSLSFGAPTRREVEMAELIKQMVPSIEKVRLVNSGTEATMSAIRVARGYTGRNKIIKFEGCYHGHGDSFLIAAGSGALTLGAPDSPGVTQGVAQDTLTVPYNDLAAAEQIILANEGQVAALILEPVVGNMGLVAPQKGYLQGLRDLCTQHGIVLIFDEVMTGFRLSRGGAQELYGIKPDMTTLGKIIGGGMPVGAYGGRQDIMDQVAPAGKVYQAGTLSGNPIATAAGIAQLTYLQENPELYTELNRISTRIADGTRQICQELGLNYTVNQVGSMFSVFFTDQPVNNLEDAKKSDTEAFGRYFRAMLHRGIYLAPAQYEALFVSTAITDELADVYLTACREAMREAHGL</sequence>
<reference evidence="9" key="1">
    <citation type="submission" date="2017-06" db="EMBL/GenBank/DDBJ databases">
        <authorList>
            <person name="Varghese N."/>
            <person name="Submissions S."/>
        </authorList>
    </citation>
    <scope>NUCLEOTIDE SEQUENCE [LARGE SCALE GENOMIC DNA]</scope>
    <source>
        <strain evidence="9">DSM 11116</strain>
    </source>
</reference>
<dbReference type="GO" id="GO:0006782">
    <property type="term" value="P:protoporphyrinogen IX biosynthetic process"/>
    <property type="evidence" value="ECO:0007669"/>
    <property type="project" value="UniProtKB-UniRule"/>
</dbReference>
<evidence type="ECO:0000256" key="2">
    <source>
        <dbReference type="ARBA" id="ARBA00004819"/>
    </source>
</evidence>
<accession>A0A212TI48</accession>
<dbReference type="InterPro" id="IPR049704">
    <property type="entry name" value="Aminotrans_3_PPA_site"/>
</dbReference>
<name>A0A212TI48_9BACT</name>
<dbReference type="OrthoDB" id="9762089at2"/>
<evidence type="ECO:0000313" key="8">
    <source>
        <dbReference type="EMBL" id="SNC65727.1"/>
    </source>
</evidence>
<dbReference type="GO" id="GO:0005737">
    <property type="term" value="C:cytoplasm"/>
    <property type="evidence" value="ECO:0007669"/>
    <property type="project" value="UniProtKB-SubCell"/>
</dbReference>
<dbReference type="InterPro" id="IPR015421">
    <property type="entry name" value="PyrdxlP-dep_Trfase_major"/>
</dbReference>
<keyword evidence="7" id="KW-0963">Cytoplasm</keyword>
<dbReference type="Proteomes" id="UP000198131">
    <property type="component" value="Unassembled WGS sequence"/>
</dbReference>
<gene>
    <name evidence="7" type="primary">hemL</name>
    <name evidence="8" type="ORF">SAMN06265337_1370</name>
</gene>
<dbReference type="CDD" id="cd00610">
    <property type="entry name" value="OAT_like"/>
    <property type="match status" value="1"/>
</dbReference>
<evidence type="ECO:0000256" key="1">
    <source>
        <dbReference type="ARBA" id="ARBA00001933"/>
    </source>
</evidence>
<dbReference type="GO" id="GO:0030170">
    <property type="term" value="F:pyridoxal phosphate binding"/>
    <property type="evidence" value="ECO:0007669"/>
    <property type="project" value="InterPro"/>
</dbReference>
<keyword evidence="5 7" id="KW-0413">Isomerase</keyword>
<evidence type="ECO:0000256" key="3">
    <source>
        <dbReference type="ARBA" id="ARBA00008981"/>
    </source>
</evidence>
<dbReference type="Pfam" id="PF00202">
    <property type="entry name" value="Aminotran_3"/>
    <property type="match status" value="1"/>
</dbReference>
<feature type="modified residue" description="N6-(pyridoxal phosphate)lysine" evidence="7">
    <location>
        <position position="276"/>
    </location>
</feature>
<organism evidence="8 9">
    <name type="scientific">Hymenobacter gelipurpurascens</name>
    <dbReference type="NCBI Taxonomy" id="89968"/>
    <lineage>
        <taxon>Bacteria</taxon>
        <taxon>Pseudomonadati</taxon>
        <taxon>Bacteroidota</taxon>
        <taxon>Cytophagia</taxon>
        <taxon>Cytophagales</taxon>
        <taxon>Hymenobacteraceae</taxon>
        <taxon>Hymenobacter</taxon>
    </lineage>
</organism>
<dbReference type="PANTHER" id="PTHR43713:SF3">
    <property type="entry name" value="GLUTAMATE-1-SEMIALDEHYDE 2,1-AMINOMUTASE 1, CHLOROPLASTIC-RELATED"/>
    <property type="match status" value="1"/>
</dbReference>
<evidence type="ECO:0000256" key="7">
    <source>
        <dbReference type="HAMAP-Rule" id="MF_00375"/>
    </source>
</evidence>
<dbReference type="GO" id="GO:0042286">
    <property type="term" value="F:glutamate-1-semialdehyde 2,1-aminomutase activity"/>
    <property type="evidence" value="ECO:0007669"/>
    <property type="project" value="UniProtKB-UniRule"/>
</dbReference>
<dbReference type="FunFam" id="3.40.640.10:FF:000021">
    <property type="entry name" value="Glutamate-1-semialdehyde 2,1-aminomutase"/>
    <property type="match status" value="1"/>
</dbReference>
<dbReference type="PROSITE" id="PS00600">
    <property type="entry name" value="AA_TRANSFER_CLASS_3"/>
    <property type="match status" value="1"/>
</dbReference>
<dbReference type="Gene3D" id="3.40.640.10">
    <property type="entry name" value="Type I PLP-dependent aspartate aminotransferase-like (Major domain)"/>
    <property type="match status" value="1"/>
</dbReference>
<dbReference type="EMBL" id="FYEW01000001">
    <property type="protein sequence ID" value="SNC65727.1"/>
    <property type="molecule type" value="Genomic_DNA"/>
</dbReference>
<comment type="similarity">
    <text evidence="3 7">Belongs to the class-III pyridoxal-phosphate-dependent aminotransferase family. HemL subfamily.</text>
</comment>
<protein>
    <recommendedName>
        <fullName evidence="7">Glutamate-1-semialdehyde 2,1-aminomutase</fullName>
        <shortName evidence="7">GSA</shortName>
        <ecNumber evidence="7">5.4.3.8</ecNumber>
    </recommendedName>
    <alternativeName>
        <fullName evidence="7">Glutamate-1-semialdehyde aminotransferase</fullName>
        <shortName evidence="7">GSA-AT</shortName>
    </alternativeName>
</protein>
<keyword evidence="9" id="KW-1185">Reference proteome</keyword>
<comment type="catalytic activity">
    <reaction evidence="7">
        <text>(S)-4-amino-5-oxopentanoate = 5-aminolevulinate</text>
        <dbReference type="Rhea" id="RHEA:14265"/>
        <dbReference type="ChEBI" id="CHEBI:57501"/>
        <dbReference type="ChEBI" id="CHEBI:356416"/>
        <dbReference type="EC" id="5.4.3.8"/>
    </reaction>
</comment>
<dbReference type="NCBIfam" id="NF000818">
    <property type="entry name" value="PRK00062.1"/>
    <property type="match status" value="1"/>
</dbReference>
<evidence type="ECO:0000256" key="6">
    <source>
        <dbReference type="ARBA" id="ARBA00023244"/>
    </source>
</evidence>
<keyword evidence="6 7" id="KW-0627">Porphyrin biosynthesis</keyword>
<dbReference type="GO" id="GO:0008483">
    <property type="term" value="F:transaminase activity"/>
    <property type="evidence" value="ECO:0007669"/>
    <property type="project" value="InterPro"/>
</dbReference>
<dbReference type="NCBIfam" id="TIGR00713">
    <property type="entry name" value="hemL"/>
    <property type="match status" value="1"/>
</dbReference>
<dbReference type="RefSeq" id="WP_088842612.1">
    <property type="nucleotide sequence ID" value="NZ_FYEW01000001.1"/>
</dbReference>
<dbReference type="HAMAP" id="MF_00375">
    <property type="entry name" value="HemL_aminotrans_3"/>
    <property type="match status" value="1"/>
</dbReference>
<keyword evidence="4 7" id="KW-0663">Pyridoxal phosphate</keyword>
<evidence type="ECO:0000313" key="9">
    <source>
        <dbReference type="Proteomes" id="UP000198131"/>
    </source>
</evidence>
<dbReference type="AlphaFoldDB" id="A0A212TI48"/>
<evidence type="ECO:0000256" key="5">
    <source>
        <dbReference type="ARBA" id="ARBA00023235"/>
    </source>
</evidence>
<dbReference type="UniPathway" id="UPA00251">
    <property type="reaction ID" value="UER00317"/>
</dbReference>
<comment type="cofactor">
    <cofactor evidence="1 7">
        <name>pyridoxal 5'-phosphate</name>
        <dbReference type="ChEBI" id="CHEBI:597326"/>
    </cofactor>
</comment>
<comment type="subunit">
    <text evidence="7">Homodimer.</text>
</comment>
<dbReference type="InterPro" id="IPR004639">
    <property type="entry name" value="4pyrrol_synth_GluAld_NH2Trfase"/>
</dbReference>
<evidence type="ECO:0000256" key="4">
    <source>
        <dbReference type="ARBA" id="ARBA00022898"/>
    </source>
</evidence>
<comment type="pathway">
    <text evidence="2">Porphyrin-containing compound metabolism; protoporphyrin-IX biosynthesis; 5-aminolevulinate from L-glutamyl-tRNA(Glu): step 2/2.</text>
</comment>
<dbReference type="InterPro" id="IPR005814">
    <property type="entry name" value="Aminotrans_3"/>
</dbReference>
<comment type="subcellular location">
    <subcellularLocation>
        <location evidence="7">Cytoplasm</location>
    </subcellularLocation>
</comment>
<dbReference type="InterPro" id="IPR015422">
    <property type="entry name" value="PyrdxlP-dep_Trfase_small"/>
</dbReference>
<proteinExistence type="inferred from homology"/>
<dbReference type="InterPro" id="IPR015424">
    <property type="entry name" value="PyrdxlP-dep_Trfase"/>
</dbReference>
<dbReference type="PANTHER" id="PTHR43713">
    <property type="entry name" value="GLUTAMATE-1-SEMIALDEHYDE 2,1-AMINOMUTASE"/>
    <property type="match status" value="1"/>
</dbReference>
<dbReference type="Gene3D" id="3.90.1150.10">
    <property type="entry name" value="Aspartate Aminotransferase, domain 1"/>
    <property type="match status" value="1"/>
</dbReference>
<dbReference type="EC" id="5.4.3.8" evidence="7"/>
<dbReference type="SUPFAM" id="SSF53383">
    <property type="entry name" value="PLP-dependent transferases"/>
    <property type="match status" value="1"/>
</dbReference>